<evidence type="ECO:0000313" key="2">
    <source>
        <dbReference type="Proteomes" id="UP000228380"/>
    </source>
</evidence>
<dbReference type="KEGG" id="pda:103719863"/>
<feature type="compositionally biased region" description="Basic and acidic residues" evidence="1">
    <location>
        <begin position="340"/>
        <end position="349"/>
    </location>
</feature>
<reference evidence="2" key="1">
    <citation type="journal article" date="2019" name="Nat. Commun.">
        <title>Genome-wide association mapping of date palm fruit traits.</title>
        <authorList>
            <person name="Hazzouri K.M."/>
            <person name="Gros-Balthazard M."/>
            <person name="Flowers J.M."/>
            <person name="Copetti D."/>
            <person name="Lemansour A."/>
            <person name="Lebrun M."/>
            <person name="Masmoudi K."/>
            <person name="Ferrand S."/>
            <person name="Dhar M.I."/>
            <person name="Fresquez Z.A."/>
            <person name="Rosas U."/>
            <person name="Zhang J."/>
            <person name="Talag J."/>
            <person name="Lee S."/>
            <person name="Kudrna D."/>
            <person name="Powell R.F."/>
            <person name="Leitch I.J."/>
            <person name="Krueger R.R."/>
            <person name="Wing R.A."/>
            <person name="Amiri K.M.A."/>
            <person name="Purugganan M.D."/>
        </authorList>
    </citation>
    <scope>NUCLEOTIDE SEQUENCE [LARGE SCALE GENOMIC DNA]</scope>
    <source>
        <strain evidence="2">cv. Khalas</strain>
    </source>
</reference>
<dbReference type="Proteomes" id="UP000228380">
    <property type="component" value="Chromosome 14"/>
</dbReference>
<evidence type="ECO:0000313" key="3">
    <source>
        <dbReference type="RefSeq" id="XP_038989269.1"/>
    </source>
</evidence>
<keyword evidence="2" id="KW-1185">Reference proteome</keyword>
<feature type="region of interest" description="Disordered" evidence="1">
    <location>
        <begin position="327"/>
        <end position="349"/>
    </location>
</feature>
<protein>
    <submittedName>
        <fullName evidence="3">Heat stress transcription factor A-3</fullName>
    </submittedName>
</protein>
<dbReference type="OrthoDB" id="60033at2759"/>
<accession>A0A8B9B0M4</accession>
<dbReference type="GeneID" id="103719863"/>
<dbReference type="RefSeq" id="XP_038989269.1">
    <property type="nucleotide sequence ID" value="XM_039133341.1"/>
</dbReference>
<evidence type="ECO:0000256" key="1">
    <source>
        <dbReference type="SAM" id="MobiDB-lite"/>
    </source>
</evidence>
<name>A0A8B9B0M4_PHODC</name>
<gene>
    <name evidence="3" type="primary">LOC103719863</name>
</gene>
<sequence>MLRKEKSALMHEVIKLQQEHLMTAQQMDALNQRMQSAEQRQKLMVSFLAKALQNPNLLAHLKQLKERREIPTIRRKFLKQQQSSQSDVDKAMDQQTGKKRLEFNGATPPGLQGIECIVSKQLPDNLLQDMVEKLGLDTSSGELLRGSVETGLEVLDTSFLDPDSVAVKVELLESSQTDMGFSGTEFLASFPEDVTPERMFSDAIIPATEFARPDPRTVGFEGKIVMDKTEVTSAGSMCLAEDTSQETMFSDAIASASKTSSRQEEIWSIGLEAGESSWSSCHNVWDSLAQDAIELEVAAEPGALWDIDLQTLDEDLEFDRFLGSDFSHKERESSQAGPANKDHKEKMEP</sequence>
<dbReference type="AlphaFoldDB" id="A0A8B9B0M4"/>
<proteinExistence type="predicted"/>
<organism evidence="2 3">
    <name type="scientific">Phoenix dactylifera</name>
    <name type="common">Date palm</name>
    <dbReference type="NCBI Taxonomy" id="42345"/>
    <lineage>
        <taxon>Eukaryota</taxon>
        <taxon>Viridiplantae</taxon>
        <taxon>Streptophyta</taxon>
        <taxon>Embryophyta</taxon>
        <taxon>Tracheophyta</taxon>
        <taxon>Spermatophyta</taxon>
        <taxon>Magnoliopsida</taxon>
        <taxon>Liliopsida</taxon>
        <taxon>Arecaceae</taxon>
        <taxon>Coryphoideae</taxon>
        <taxon>Phoeniceae</taxon>
        <taxon>Phoenix</taxon>
    </lineage>
</organism>
<reference evidence="3" key="2">
    <citation type="submission" date="2025-08" db="UniProtKB">
        <authorList>
            <consortium name="RefSeq"/>
        </authorList>
    </citation>
    <scope>IDENTIFICATION</scope>
    <source>
        <tissue evidence="3">Young leaves</tissue>
    </source>
</reference>